<gene>
    <name evidence="1" type="ORF">DPMN_049718</name>
    <name evidence="2" type="ORF">DPMN_050451</name>
</gene>
<dbReference type="AlphaFoldDB" id="A0A9D4CGF0"/>
<proteinExistence type="predicted"/>
<sequence length="60" mass="6888">MRQVGSFSQVDGVIVNSISQQREWNHAEQSTSTIQLTRTPVFITYFLRINKRAMCPMALT</sequence>
<accession>A0A9D4CGF0</accession>
<dbReference type="EMBL" id="JAIWYP010000012">
    <property type="protein sequence ID" value="KAH3723920.1"/>
    <property type="molecule type" value="Genomic_DNA"/>
</dbReference>
<name>A0A9D4CGF0_DREPO</name>
<dbReference type="EMBL" id="JAIWYP010000012">
    <property type="protein sequence ID" value="KAH3724629.1"/>
    <property type="molecule type" value="Genomic_DNA"/>
</dbReference>
<comment type="caution">
    <text evidence="1">The sequence shown here is derived from an EMBL/GenBank/DDBJ whole genome shotgun (WGS) entry which is preliminary data.</text>
</comment>
<organism evidence="1 3">
    <name type="scientific">Dreissena polymorpha</name>
    <name type="common">Zebra mussel</name>
    <name type="synonym">Mytilus polymorpha</name>
    <dbReference type="NCBI Taxonomy" id="45954"/>
    <lineage>
        <taxon>Eukaryota</taxon>
        <taxon>Metazoa</taxon>
        <taxon>Spiralia</taxon>
        <taxon>Lophotrochozoa</taxon>
        <taxon>Mollusca</taxon>
        <taxon>Bivalvia</taxon>
        <taxon>Autobranchia</taxon>
        <taxon>Heteroconchia</taxon>
        <taxon>Euheterodonta</taxon>
        <taxon>Imparidentia</taxon>
        <taxon>Neoheterodontei</taxon>
        <taxon>Myida</taxon>
        <taxon>Dreissenoidea</taxon>
        <taxon>Dreissenidae</taxon>
        <taxon>Dreissena</taxon>
    </lineage>
</organism>
<reference evidence="1" key="2">
    <citation type="submission" date="2020-11" db="EMBL/GenBank/DDBJ databases">
        <authorList>
            <person name="McCartney M.A."/>
            <person name="Auch B."/>
            <person name="Kono T."/>
            <person name="Mallez S."/>
            <person name="Becker A."/>
            <person name="Gohl D.M."/>
            <person name="Silverstein K.A.T."/>
            <person name="Koren S."/>
            <person name="Bechman K.B."/>
            <person name="Herman A."/>
            <person name="Abrahante J.E."/>
            <person name="Garbe J."/>
        </authorList>
    </citation>
    <scope>NUCLEOTIDE SEQUENCE</scope>
    <source>
        <strain evidence="1">Duluth1</strain>
        <tissue evidence="1">Whole animal</tissue>
    </source>
</reference>
<reference evidence="1" key="1">
    <citation type="journal article" date="2019" name="bioRxiv">
        <title>The Genome of the Zebra Mussel, Dreissena polymorpha: A Resource for Invasive Species Research.</title>
        <authorList>
            <person name="McCartney M.A."/>
            <person name="Auch B."/>
            <person name="Kono T."/>
            <person name="Mallez S."/>
            <person name="Zhang Y."/>
            <person name="Obille A."/>
            <person name="Becker A."/>
            <person name="Abrahante J.E."/>
            <person name="Garbe J."/>
            <person name="Badalamenti J.P."/>
            <person name="Herman A."/>
            <person name="Mangelson H."/>
            <person name="Liachko I."/>
            <person name="Sullivan S."/>
            <person name="Sone E.D."/>
            <person name="Koren S."/>
            <person name="Silverstein K.A.T."/>
            <person name="Beckman K.B."/>
            <person name="Gohl D.M."/>
        </authorList>
    </citation>
    <scope>NUCLEOTIDE SEQUENCE</scope>
    <source>
        <strain evidence="1">Duluth1</strain>
        <tissue evidence="1">Whole animal</tissue>
    </source>
</reference>
<keyword evidence="3" id="KW-1185">Reference proteome</keyword>
<protein>
    <submittedName>
        <fullName evidence="1">Uncharacterized protein</fullName>
    </submittedName>
</protein>
<evidence type="ECO:0000313" key="3">
    <source>
        <dbReference type="Proteomes" id="UP000828390"/>
    </source>
</evidence>
<evidence type="ECO:0000313" key="1">
    <source>
        <dbReference type="EMBL" id="KAH3723920.1"/>
    </source>
</evidence>
<dbReference type="Proteomes" id="UP000828390">
    <property type="component" value="Unassembled WGS sequence"/>
</dbReference>
<evidence type="ECO:0000313" key="2">
    <source>
        <dbReference type="EMBL" id="KAH3724629.1"/>
    </source>
</evidence>